<comment type="catalytic activity">
    <reaction evidence="12">
        <text>L-threonyl-[protein] + ATP = O-phospho-L-threonyl-[protein] + ADP + H(+)</text>
        <dbReference type="Rhea" id="RHEA:46608"/>
        <dbReference type="Rhea" id="RHEA-COMP:11060"/>
        <dbReference type="Rhea" id="RHEA-COMP:11605"/>
        <dbReference type="ChEBI" id="CHEBI:15378"/>
        <dbReference type="ChEBI" id="CHEBI:30013"/>
        <dbReference type="ChEBI" id="CHEBI:30616"/>
        <dbReference type="ChEBI" id="CHEBI:61977"/>
        <dbReference type="ChEBI" id="CHEBI:456216"/>
        <dbReference type="EC" id="2.7.11.1"/>
    </reaction>
</comment>
<protein>
    <recommendedName>
        <fullName evidence="2">non-specific serine/threonine protein kinase</fullName>
        <ecNumber evidence="2">2.7.11.1</ecNumber>
    </recommendedName>
</protein>
<sequence length="1028" mass="114969">MNTSCVAEPTNYSEACKDPRWVEAMKNEIEALNSNNTWKVVTLPKGKKAIGCRWIYKVKYKASGEVERFKAKLVAKGYGQREGIDYQETFSPVVKMKTVRTVLAAAARNHWCIQQMDVYNAFLNSDLYDETTEGVILVLVYVADMLIIKDGVKLIEETKIILHKNFKLKDLELLSELGLTTAKPASTPMDYNTKLTTRQFDEHVKHGKTTKDPPANQGSYKKLIGKLLYLTMTRPDIAFCVQTLSQFLQDPKRSHMEATLRVVKYVKGQPGQGVLLSSGSNNKVSAYCDADWAACPQTRRSVTGYFVKIEESVVSWKSKKQNTVSKSSAEAEFRSLAAVTAELVWILVSASQETVGNILRLDTYSDVNGGRDEMAVWIANRDDPITDTCGILMVTPDGSLMISHSEGNVILFSATPTTNLTAVLLDNGNFVLGELDTYGSVNRVLWQSFDYPTDTLLPGMKLGINLRTAHKWSLTSWVNDQVPASGSFTFGLDPNGTNQLIILWMVNVYWKSGPWPTGQFDFNYVSNEDEEYFIYTANGISGYTMSPSGLIQDRFEGNAKFGNCSNAIPDAGCVKQIARPSVRIIAGVLPMPQSIVTPELAVKFGGTARASIYNLFDRWEAKMVDMADNSCVPNGVCFHLLLIMSDTKKTQSKRQSQRRNGECFKRARSLETINMPTNNFSSTNNLGEGGYGPVYKGMLLDGQEIAIKRLSRSSGQGLVEFQNEIMLIAKLQHTNLVKLLGCCIEGEEKILVYEYMTNKSLDFFLFVSSISLKWNTRLNTIEGVVQGLLYLHKYSRLRVIHRDLKASNILLDDNMNPKISEFGLARIFGRQEFEGNTERIVGTHGYMSPEYAMNGIVSTKTDIFSFGVLVLEILSGKRNNSCYHLERPLNLVGYPVKFTFFWIRPGIIPELNKEILYLLCSNLSQAWELWKAGRVFEELTEPVLLNESTPMNEVMRSIHVGLLCVQANPMDRPSMSSVVMMLTNDSLQLPVPRQPAFFIGTAMAETETHENVGHCSINGLSISDMVAR</sequence>
<reference evidence="16 17" key="1">
    <citation type="journal article" date="2014" name="Nat. Genet.">
        <title>Genome sequence of the hot pepper provides insights into the evolution of pungency in Capsicum species.</title>
        <authorList>
            <person name="Kim S."/>
            <person name="Park M."/>
            <person name="Yeom S.I."/>
            <person name="Kim Y.M."/>
            <person name="Lee J.M."/>
            <person name="Lee H.A."/>
            <person name="Seo E."/>
            <person name="Choi J."/>
            <person name="Cheong K."/>
            <person name="Kim K.T."/>
            <person name="Jung K."/>
            <person name="Lee G.W."/>
            <person name="Oh S.K."/>
            <person name="Bae C."/>
            <person name="Kim S.B."/>
            <person name="Lee H.Y."/>
            <person name="Kim S.Y."/>
            <person name="Kim M.S."/>
            <person name="Kang B.C."/>
            <person name="Jo Y.D."/>
            <person name="Yang H.B."/>
            <person name="Jeong H.J."/>
            <person name="Kang W.H."/>
            <person name="Kwon J.K."/>
            <person name="Shin C."/>
            <person name="Lim J.Y."/>
            <person name="Park J.H."/>
            <person name="Huh J.H."/>
            <person name="Kim J.S."/>
            <person name="Kim B.D."/>
            <person name="Cohen O."/>
            <person name="Paran I."/>
            <person name="Suh M.C."/>
            <person name="Lee S.B."/>
            <person name="Kim Y.K."/>
            <person name="Shin Y."/>
            <person name="Noh S.J."/>
            <person name="Park J."/>
            <person name="Seo Y.S."/>
            <person name="Kwon S.Y."/>
            <person name="Kim H.A."/>
            <person name="Park J.M."/>
            <person name="Kim H.J."/>
            <person name="Choi S.B."/>
            <person name="Bosland P.W."/>
            <person name="Reeves G."/>
            <person name="Jo S.H."/>
            <person name="Lee B.W."/>
            <person name="Cho H.T."/>
            <person name="Choi H.S."/>
            <person name="Lee M.S."/>
            <person name="Yu Y."/>
            <person name="Do Choi Y."/>
            <person name="Park B.S."/>
            <person name="van Deynze A."/>
            <person name="Ashrafi H."/>
            <person name="Hill T."/>
            <person name="Kim W.T."/>
            <person name="Pai H.S."/>
            <person name="Ahn H.K."/>
            <person name="Yeam I."/>
            <person name="Giovannoni J.J."/>
            <person name="Rose J.K."/>
            <person name="Sorensen I."/>
            <person name="Lee S.J."/>
            <person name="Kim R.W."/>
            <person name="Choi I.Y."/>
            <person name="Choi B.S."/>
            <person name="Lim J.S."/>
            <person name="Lee Y.H."/>
            <person name="Choi D."/>
        </authorList>
    </citation>
    <scope>NUCLEOTIDE SEQUENCE [LARGE SCALE GENOMIC DNA]</scope>
    <source>
        <strain evidence="17">cv. CM334</strain>
    </source>
</reference>
<evidence type="ECO:0000256" key="10">
    <source>
        <dbReference type="ARBA" id="ARBA00023157"/>
    </source>
</evidence>
<dbReference type="GO" id="GO:0004674">
    <property type="term" value="F:protein serine/threonine kinase activity"/>
    <property type="evidence" value="ECO:0000318"/>
    <property type="project" value="GO_Central"/>
</dbReference>
<evidence type="ECO:0000256" key="6">
    <source>
        <dbReference type="ARBA" id="ARBA00022729"/>
    </source>
</evidence>
<evidence type="ECO:0000259" key="14">
    <source>
        <dbReference type="PROSITE" id="PS50011"/>
    </source>
</evidence>
<dbReference type="GO" id="GO:0005524">
    <property type="term" value="F:ATP binding"/>
    <property type="evidence" value="ECO:0007669"/>
    <property type="project" value="UniProtKB-KW"/>
</dbReference>
<dbReference type="PANTHER" id="PTHR27002:SF926">
    <property type="entry name" value="OS07G0535800 PROTEIN"/>
    <property type="match status" value="1"/>
</dbReference>
<dbReference type="PROSITE" id="PS00108">
    <property type="entry name" value="PROTEIN_KINASE_ST"/>
    <property type="match status" value="1"/>
</dbReference>
<feature type="domain" description="Bulb-type lectin" evidence="15">
    <location>
        <begin position="321"/>
        <end position="445"/>
    </location>
</feature>
<dbReference type="PROSITE" id="PS50011">
    <property type="entry name" value="PROTEIN_KINASE_DOM"/>
    <property type="match status" value="1"/>
</dbReference>
<dbReference type="SMART" id="SM00220">
    <property type="entry name" value="S_TKc"/>
    <property type="match status" value="1"/>
</dbReference>
<dbReference type="AlphaFoldDB" id="A0A2G3A3J8"/>
<proteinExistence type="predicted"/>
<keyword evidence="7" id="KW-0547">Nucleotide-binding</keyword>
<evidence type="ECO:0000256" key="12">
    <source>
        <dbReference type="ARBA" id="ARBA00047899"/>
    </source>
</evidence>
<dbReference type="SUPFAM" id="SSF56672">
    <property type="entry name" value="DNA/RNA polymerases"/>
    <property type="match status" value="1"/>
</dbReference>
<evidence type="ECO:0000256" key="1">
    <source>
        <dbReference type="ARBA" id="ARBA00004251"/>
    </source>
</evidence>
<comment type="caution">
    <text evidence="16">The sequence shown here is derived from an EMBL/GenBank/DDBJ whole genome shotgun (WGS) entry which is preliminary data.</text>
</comment>
<comment type="subcellular location">
    <subcellularLocation>
        <location evidence="1">Cell membrane</location>
        <topology evidence="1">Single-pass type I membrane protein</topology>
    </subcellularLocation>
</comment>
<reference evidence="16 17" key="2">
    <citation type="journal article" date="2017" name="Genome Biol.">
        <title>New reference genome sequences of hot pepper reveal the massive evolution of plant disease-resistance genes by retroduplication.</title>
        <authorList>
            <person name="Kim S."/>
            <person name="Park J."/>
            <person name="Yeom S.I."/>
            <person name="Kim Y.M."/>
            <person name="Seo E."/>
            <person name="Kim K.T."/>
            <person name="Kim M.S."/>
            <person name="Lee J.M."/>
            <person name="Cheong K."/>
            <person name="Shin H.S."/>
            <person name="Kim S.B."/>
            <person name="Han K."/>
            <person name="Lee J."/>
            <person name="Park M."/>
            <person name="Lee H.A."/>
            <person name="Lee H.Y."/>
            <person name="Lee Y."/>
            <person name="Oh S."/>
            <person name="Lee J.H."/>
            <person name="Choi E."/>
            <person name="Choi E."/>
            <person name="Lee S.E."/>
            <person name="Jeon J."/>
            <person name="Kim H."/>
            <person name="Choi G."/>
            <person name="Song H."/>
            <person name="Lee J."/>
            <person name="Lee S.C."/>
            <person name="Kwon J.K."/>
            <person name="Lee H.Y."/>
            <person name="Koo N."/>
            <person name="Hong Y."/>
            <person name="Kim R.W."/>
            <person name="Kang W.H."/>
            <person name="Huh J.H."/>
            <person name="Kang B.C."/>
            <person name="Yang T.J."/>
            <person name="Lee Y.H."/>
            <person name="Bennetzen J.L."/>
            <person name="Choi D."/>
        </authorList>
    </citation>
    <scope>NUCLEOTIDE SEQUENCE [LARGE SCALE GENOMIC DNA]</scope>
    <source>
        <strain evidence="17">cv. CM334</strain>
    </source>
</reference>
<keyword evidence="5" id="KW-0808">Transferase</keyword>
<evidence type="ECO:0000256" key="11">
    <source>
        <dbReference type="ARBA" id="ARBA00023180"/>
    </source>
</evidence>
<dbReference type="Gramene" id="PHT88761">
    <property type="protein sequence ID" value="PHT88761"/>
    <property type="gene ID" value="T459_10867"/>
</dbReference>
<keyword evidence="3" id="KW-1003">Cell membrane</keyword>
<evidence type="ECO:0000256" key="9">
    <source>
        <dbReference type="ARBA" id="ARBA00022840"/>
    </source>
</evidence>
<dbReference type="PROSITE" id="PS50927">
    <property type="entry name" value="BULB_LECTIN"/>
    <property type="match status" value="1"/>
</dbReference>
<dbReference type="CDD" id="cd09272">
    <property type="entry name" value="RNase_HI_RT_Ty1"/>
    <property type="match status" value="1"/>
</dbReference>
<dbReference type="Pfam" id="PF07714">
    <property type="entry name" value="PK_Tyr_Ser-Thr"/>
    <property type="match status" value="1"/>
</dbReference>
<comment type="catalytic activity">
    <reaction evidence="13">
        <text>L-seryl-[protein] + ATP = O-phospho-L-seryl-[protein] + ADP + H(+)</text>
        <dbReference type="Rhea" id="RHEA:17989"/>
        <dbReference type="Rhea" id="RHEA-COMP:9863"/>
        <dbReference type="Rhea" id="RHEA-COMP:11604"/>
        <dbReference type="ChEBI" id="CHEBI:15378"/>
        <dbReference type="ChEBI" id="CHEBI:29999"/>
        <dbReference type="ChEBI" id="CHEBI:30616"/>
        <dbReference type="ChEBI" id="CHEBI:83421"/>
        <dbReference type="ChEBI" id="CHEBI:456216"/>
        <dbReference type="EC" id="2.7.11.1"/>
    </reaction>
</comment>
<keyword evidence="11" id="KW-0325">Glycoprotein</keyword>
<dbReference type="InterPro" id="IPR001245">
    <property type="entry name" value="Ser-Thr/Tyr_kinase_cat_dom"/>
</dbReference>
<keyword evidence="3" id="KW-0472">Membrane</keyword>
<keyword evidence="6" id="KW-0732">Signal</keyword>
<keyword evidence="8" id="KW-0418">Kinase</keyword>
<dbReference type="EMBL" id="AYRZ02000003">
    <property type="protein sequence ID" value="PHT88761.1"/>
    <property type="molecule type" value="Genomic_DNA"/>
</dbReference>
<dbReference type="Pfam" id="PF07727">
    <property type="entry name" value="RVT_2"/>
    <property type="match status" value="1"/>
</dbReference>
<dbReference type="SMART" id="SM00108">
    <property type="entry name" value="B_lectin"/>
    <property type="match status" value="1"/>
</dbReference>
<dbReference type="SUPFAM" id="SSF56112">
    <property type="entry name" value="Protein kinase-like (PK-like)"/>
    <property type="match status" value="1"/>
</dbReference>
<dbReference type="Proteomes" id="UP000222542">
    <property type="component" value="Unassembled WGS sequence"/>
</dbReference>
<dbReference type="Pfam" id="PF01453">
    <property type="entry name" value="B_lectin"/>
    <property type="match status" value="1"/>
</dbReference>
<dbReference type="InterPro" id="IPR001480">
    <property type="entry name" value="Bulb-type_lectin_dom"/>
</dbReference>
<evidence type="ECO:0000256" key="8">
    <source>
        <dbReference type="ARBA" id="ARBA00022777"/>
    </source>
</evidence>
<evidence type="ECO:0000256" key="13">
    <source>
        <dbReference type="ARBA" id="ARBA00048679"/>
    </source>
</evidence>
<keyword evidence="9" id="KW-0067">ATP-binding</keyword>
<dbReference type="InterPro" id="IPR013103">
    <property type="entry name" value="RVT_2"/>
</dbReference>
<evidence type="ECO:0000256" key="2">
    <source>
        <dbReference type="ARBA" id="ARBA00012513"/>
    </source>
</evidence>
<gene>
    <name evidence="16" type="ORF">T459_10867</name>
</gene>
<dbReference type="InterPro" id="IPR008271">
    <property type="entry name" value="Ser/Thr_kinase_AS"/>
</dbReference>
<dbReference type="STRING" id="4072.A0A2G3A3J8"/>
<dbReference type="GO" id="GO:0005886">
    <property type="term" value="C:plasma membrane"/>
    <property type="evidence" value="ECO:0000318"/>
    <property type="project" value="GO_Central"/>
</dbReference>
<evidence type="ECO:0000313" key="16">
    <source>
        <dbReference type="EMBL" id="PHT88761.1"/>
    </source>
</evidence>
<dbReference type="PANTHER" id="PTHR27002">
    <property type="entry name" value="RECEPTOR-LIKE SERINE/THREONINE-PROTEIN KINASE SD1-8"/>
    <property type="match status" value="1"/>
</dbReference>
<dbReference type="Gene3D" id="3.30.200.20">
    <property type="entry name" value="Phosphorylase Kinase, domain 1"/>
    <property type="match status" value="1"/>
</dbReference>
<evidence type="ECO:0000256" key="7">
    <source>
        <dbReference type="ARBA" id="ARBA00022741"/>
    </source>
</evidence>
<evidence type="ECO:0000256" key="4">
    <source>
        <dbReference type="ARBA" id="ARBA00022527"/>
    </source>
</evidence>
<keyword evidence="10" id="KW-1015">Disulfide bond</keyword>
<feature type="domain" description="Protein kinase" evidence="14">
    <location>
        <begin position="680"/>
        <end position="997"/>
    </location>
</feature>
<dbReference type="SUPFAM" id="SSF51110">
    <property type="entry name" value="alpha-D-mannose-specific plant lectins"/>
    <property type="match status" value="1"/>
</dbReference>
<dbReference type="GO" id="GO:0007165">
    <property type="term" value="P:signal transduction"/>
    <property type="evidence" value="ECO:0000318"/>
    <property type="project" value="GO_Central"/>
</dbReference>
<keyword evidence="17" id="KW-1185">Reference proteome</keyword>
<dbReference type="Gene3D" id="1.10.510.10">
    <property type="entry name" value="Transferase(Phosphotransferase) domain 1"/>
    <property type="match status" value="1"/>
</dbReference>
<evidence type="ECO:0000313" key="17">
    <source>
        <dbReference type="Proteomes" id="UP000222542"/>
    </source>
</evidence>
<dbReference type="OMA" id="DEMAVWI"/>
<dbReference type="InterPro" id="IPR043502">
    <property type="entry name" value="DNA/RNA_pol_sf"/>
</dbReference>
<evidence type="ECO:0000256" key="5">
    <source>
        <dbReference type="ARBA" id="ARBA00022679"/>
    </source>
</evidence>
<organism evidence="16 17">
    <name type="scientific">Capsicum annuum</name>
    <name type="common">Capsicum pepper</name>
    <dbReference type="NCBI Taxonomy" id="4072"/>
    <lineage>
        <taxon>Eukaryota</taxon>
        <taxon>Viridiplantae</taxon>
        <taxon>Streptophyta</taxon>
        <taxon>Embryophyta</taxon>
        <taxon>Tracheophyta</taxon>
        <taxon>Spermatophyta</taxon>
        <taxon>Magnoliopsida</taxon>
        <taxon>eudicotyledons</taxon>
        <taxon>Gunneridae</taxon>
        <taxon>Pentapetalae</taxon>
        <taxon>asterids</taxon>
        <taxon>lamiids</taxon>
        <taxon>Solanales</taxon>
        <taxon>Solanaceae</taxon>
        <taxon>Solanoideae</taxon>
        <taxon>Capsiceae</taxon>
        <taxon>Capsicum</taxon>
    </lineage>
</organism>
<dbReference type="FunFam" id="3.30.200.20:FF:000195">
    <property type="entry name" value="G-type lectin S-receptor-like serine/threonine-protein kinase"/>
    <property type="match status" value="1"/>
</dbReference>
<dbReference type="InterPro" id="IPR011009">
    <property type="entry name" value="Kinase-like_dom_sf"/>
</dbReference>
<evidence type="ECO:0000259" key="15">
    <source>
        <dbReference type="PROSITE" id="PS50927"/>
    </source>
</evidence>
<dbReference type="InterPro" id="IPR036426">
    <property type="entry name" value="Bulb-type_lectin_dom_sf"/>
</dbReference>
<dbReference type="Gene3D" id="2.90.10.10">
    <property type="entry name" value="Bulb-type lectin domain"/>
    <property type="match status" value="1"/>
</dbReference>
<name>A0A2G3A3J8_CAPAN</name>
<evidence type="ECO:0000256" key="3">
    <source>
        <dbReference type="ARBA" id="ARBA00022475"/>
    </source>
</evidence>
<keyword evidence="4" id="KW-0723">Serine/threonine-protein kinase</keyword>
<dbReference type="InterPro" id="IPR000719">
    <property type="entry name" value="Prot_kinase_dom"/>
</dbReference>
<accession>A0A2G3A3J8</accession>
<dbReference type="EC" id="2.7.11.1" evidence="2"/>